<accession>A0A4P9X3P3</accession>
<feature type="signal peptide" evidence="1">
    <location>
        <begin position="1"/>
        <end position="22"/>
    </location>
</feature>
<dbReference type="AlphaFoldDB" id="A0A4P9X3P3"/>
<organism evidence="3 4">
    <name type="scientific">Caulochytrium protostelioides</name>
    <dbReference type="NCBI Taxonomy" id="1555241"/>
    <lineage>
        <taxon>Eukaryota</taxon>
        <taxon>Fungi</taxon>
        <taxon>Fungi incertae sedis</taxon>
        <taxon>Chytridiomycota</taxon>
        <taxon>Chytridiomycota incertae sedis</taxon>
        <taxon>Chytridiomycetes</taxon>
        <taxon>Caulochytriales</taxon>
        <taxon>Caulochytriaceae</taxon>
        <taxon>Caulochytrium</taxon>
    </lineage>
</organism>
<proteinExistence type="predicted"/>
<keyword evidence="4" id="KW-1185">Reference proteome</keyword>
<dbReference type="Proteomes" id="UP000274922">
    <property type="component" value="Unassembled WGS sequence"/>
</dbReference>
<dbReference type="Pfam" id="PF16173">
    <property type="entry name" value="DUF4874"/>
    <property type="match status" value="1"/>
</dbReference>
<dbReference type="OrthoDB" id="6085154at2759"/>
<evidence type="ECO:0000313" key="3">
    <source>
        <dbReference type="EMBL" id="RKO99656.1"/>
    </source>
</evidence>
<protein>
    <recommendedName>
        <fullName evidence="2">DUF4874 domain-containing protein</fullName>
    </recommendedName>
</protein>
<sequence length="571" mass="61372">MVVFRVAPLLLGLLGIVQIVLAASPNNGWHCSREVDQYGNPMLGWDGSFGYITGLGIGLVRLYVHLSIETTTRSQLIKTLPALLAKGNNEGVSFILRFYYDNGEAPMNVIANDLSQLVPVVTANKKYIYALQAGFLGAAYGEWWGGVLAPDYDPGWSSTVRAAKSYVVQELKKTGLPILIRYPRDIATYFPDDPQIGWHDDCILANGPGGHDAGTFSKGGIPWPENDLGAAMIYSQHKIQGIRGGESCSDAGTAPDCPALLTFVKNFKICFLNVEYPSNFFGIYKASSSSCTSSLMSAMRSNCEDQFSTWNKYLDAQSKTTTTTIKTTTTTTTKTTTTTTTTTKTTTTTTATTKTTTVPKWAFVTNPVTTTTTAPPPAATTTTTRSWQLIPRSDDNTTGCWAPDQPATIPCTIGACGSQYCTPMDTARGLGHECTLLQADFCANELAVGVANGTATAVVDPVMLGCFATDQRPYVPCSTAGCTADHCTELTDKSPAGFCRLFRGPQCRGTWPSLGCFTANHRPWVACNDTDCPSGRCTQNGLTQAAFKCLLLKDAECRGSWPPQSIPVLGM</sequence>
<gene>
    <name evidence="3" type="ORF">CXG81DRAFT_20281</name>
</gene>
<keyword evidence="1" id="KW-0732">Signal</keyword>
<dbReference type="EMBL" id="ML014267">
    <property type="protein sequence ID" value="RKO99656.1"/>
    <property type="molecule type" value="Genomic_DNA"/>
</dbReference>
<evidence type="ECO:0000256" key="1">
    <source>
        <dbReference type="SAM" id="SignalP"/>
    </source>
</evidence>
<feature type="domain" description="DUF4874" evidence="2">
    <location>
        <begin position="73"/>
        <end position="149"/>
    </location>
</feature>
<dbReference type="InterPro" id="IPR032379">
    <property type="entry name" value="DUF4874"/>
</dbReference>
<evidence type="ECO:0000259" key="2">
    <source>
        <dbReference type="Pfam" id="PF16173"/>
    </source>
</evidence>
<name>A0A4P9X3P3_9FUNG</name>
<feature type="chain" id="PRO_5021004879" description="DUF4874 domain-containing protein" evidence="1">
    <location>
        <begin position="23"/>
        <end position="571"/>
    </location>
</feature>
<reference evidence="4" key="1">
    <citation type="journal article" date="2018" name="Nat. Microbiol.">
        <title>Leveraging single-cell genomics to expand the fungal tree of life.</title>
        <authorList>
            <person name="Ahrendt S.R."/>
            <person name="Quandt C.A."/>
            <person name="Ciobanu D."/>
            <person name="Clum A."/>
            <person name="Salamov A."/>
            <person name="Andreopoulos B."/>
            <person name="Cheng J.F."/>
            <person name="Woyke T."/>
            <person name="Pelin A."/>
            <person name="Henrissat B."/>
            <person name="Reynolds N.K."/>
            <person name="Benny G.L."/>
            <person name="Smith M.E."/>
            <person name="James T.Y."/>
            <person name="Grigoriev I.V."/>
        </authorList>
    </citation>
    <scope>NUCLEOTIDE SEQUENCE [LARGE SCALE GENOMIC DNA]</scope>
    <source>
        <strain evidence="4">ATCC 52028</strain>
    </source>
</reference>
<evidence type="ECO:0000313" key="4">
    <source>
        <dbReference type="Proteomes" id="UP000274922"/>
    </source>
</evidence>